<protein>
    <recommendedName>
        <fullName evidence="1">HD/PDEase domain-containing protein</fullName>
    </recommendedName>
</protein>
<dbReference type="InterPro" id="IPR006674">
    <property type="entry name" value="HD_domain"/>
</dbReference>
<dbReference type="PANTHER" id="PTHR33594">
    <property type="entry name" value="SUPERFAMILY HYDROLASE, PUTATIVE (AFU_ORTHOLOGUE AFUA_1G03035)-RELATED"/>
    <property type="match status" value="1"/>
</dbReference>
<dbReference type="Proteomes" id="UP000777482">
    <property type="component" value="Unassembled WGS sequence"/>
</dbReference>
<dbReference type="EMBL" id="PUHQ01000136">
    <property type="protein sequence ID" value="KAG0654864.1"/>
    <property type="molecule type" value="Genomic_DNA"/>
</dbReference>
<dbReference type="CDD" id="cd00077">
    <property type="entry name" value="HDc"/>
    <property type="match status" value="1"/>
</dbReference>
<dbReference type="InterPro" id="IPR003607">
    <property type="entry name" value="HD/PDEase_dom"/>
</dbReference>
<feature type="domain" description="HD/PDEase" evidence="1">
    <location>
        <begin position="25"/>
        <end position="158"/>
    </location>
</feature>
<dbReference type="SMART" id="SM00471">
    <property type="entry name" value="HDc"/>
    <property type="match status" value="1"/>
</dbReference>
<name>A0A9P7B2G7_RHOMI</name>
<proteinExistence type="predicted"/>
<organism evidence="2 3">
    <name type="scientific">Rhodotorula mucilaginosa</name>
    <name type="common">Yeast</name>
    <name type="synonym">Rhodotorula rubra</name>
    <dbReference type="NCBI Taxonomy" id="5537"/>
    <lineage>
        <taxon>Eukaryota</taxon>
        <taxon>Fungi</taxon>
        <taxon>Dikarya</taxon>
        <taxon>Basidiomycota</taxon>
        <taxon>Pucciniomycotina</taxon>
        <taxon>Microbotryomycetes</taxon>
        <taxon>Sporidiobolales</taxon>
        <taxon>Sporidiobolaceae</taxon>
        <taxon>Rhodotorula</taxon>
    </lineage>
</organism>
<dbReference type="Pfam" id="PF01966">
    <property type="entry name" value="HD"/>
    <property type="match status" value="1"/>
</dbReference>
<dbReference type="SUPFAM" id="SSF109604">
    <property type="entry name" value="HD-domain/PDEase-like"/>
    <property type="match status" value="1"/>
</dbReference>
<evidence type="ECO:0000313" key="2">
    <source>
        <dbReference type="EMBL" id="KAG0654864.1"/>
    </source>
</evidence>
<comment type="caution">
    <text evidence="2">The sequence shown here is derived from an EMBL/GenBank/DDBJ whole genome shotgun (WGS) entry which is preliminary data.</text>
</comment>
<dbReference type="OrthoDB" id="16547at2759"/>
<reference evidence="2 3" key="1">
    <citation type="submission" date="2020-11" db="EMBL/GenBank/DDBJ databases">
        <title>Kefir isolates.</title>
        <authorList>
            <person name="Marcisauskas S."/>
            <person name="Kim Y."/>
            <person name="Blasche S."/>
        </authorList>
    </citation>
    <scope>NUCLEOTIDE SEQUENCE [LARGE SCALE GENOMIC DNA]</scope>
    <source>
        <strain evidence="2 3">KR</strain>
    </source>
</reference>
<evidence type="ECO:0000259" key="1">
    <source>
        <dbReference type="SMART" id="SM00471"/>
    </source>
</evidence>
<accession>A0A9P7B2G7</accession>
<dbReference type="AlphaFoldDB" id="A0A9P7B2G7"/>
<sequence>MYTEQEAALVAAAQLRAQEHHQQYDPSHDFYHVDRVRRLALAIAHSLDGVDLLVVELAALFHDLIDAKYLPKDAPKATARDTLDPFWSRHDDQDRQIVDEERRRLVERIVDNVSYSKEVKRIAAGQQTEWHFSCLELHCVQDADKLDAIGAFGIMRCAAYSAIANRPLFVTPPLLPAASLATVTATNASPGNPSAAPVEEHCALDHFHAKLFKLEGMMKTRRGKELATRRTETMRRFVDDAEREWAEAVGGGVGPSEGQRREP</sequence>
<dbReference type="Gene3D" id="1.10.3210.50">
    <property type="match status" value="1"/>
</dbReference>
<evidence type="ECO:0000313" key="3">
    <source>
        <dbReference type="Proteomes" id="UP000777482"/>
    </source>
</evidence>
<gene>
    <name evidence="2" type="ORF">C6P46_001364</name>
</gene>
<keyword evidence="3" id="KW-1185">Reference proteome</keyword>
<dbReference type="PANTHER" id="PTHR33594:SF1">
    <property type="entry name" value="HD_PDEASE DOMAIN-CONTAINING PROTEIN"/>
    <property type="match status" value="1"/>
</dbReference>